<keyword evidence="2 4" id="KW-0067">ATP-binding</keyword>
<name>A0A845MNX9_9PROT</name>
<evidence type="ECO:0000256" key="1">
    <source>
        <dbReference type="ARBA" id="ARBA00022741"/>
    </source>
</evidence>
<dbReference type="InterPro" id="IPR027417">
    <property type="entry name" value="P-loop_NTPase"/>
</dbReference>
<dbReference type="InterPro" id="IPR005337">
    <property type="entry name" value="RapZ-like"/>
</dbReference>
<dbReference type="Proteomes" id="UP000445696">
    <property type="component" value="Unassembled WGS sequence"/>
</dbReference>
<protein>
    <submittedName>
        <fullName evidence="7">RNase adapter RapZ</fullName>
    </submittedName>
</protein>
<dbReference type="RefSeq" id="WP_161340467.1">
    <property type="nucleotide sequence ID" value="NZ_JBHSDG010000003.1"/>
</dbReference>
<accession>A0A845MNX9</accession>
<keyword evidence="8" id="KW-1185">Reference proteome</keyword>
<keyword evidence="3 4" id="KW-0342">GTP-binding</keyword>
<keyword evidence="1 4" id="KW-0547">Nucleotide-binding</keyword>
<reference evidence="7 8" key="1">
    <citation type="journal article" date="2014" name="Int. J. Syst. Evol. Microbiol.">
        <title>Sneathiella chungangensis sp. nov., isolated from a marine sand, and emended description of the genus Sneathiella.</title>
        <authorList>
            <person name="Siamphan C."/>
            <person name="Kim H."/>
            <person name="Lee J.S."/>
            <person name="Kim W."/>
        </authorList>
    </citation>
    <scope>NUCLEOTIDE SEQUENCE [LARGE SCALE GENOMIC DNA]</scope>
    <source>
        <strain evidence="7 8">KCTC 32476</strain>
    </source>
</reference>
<gene>
    <name evidence="7" type="primary">rapZ</name>
    <name evidence="7" type="ORF">GQF03_16840</name>
</gene>
<evidence type="ECO:0000313" key="7">
    <source>
        <dbReference type="EMBL" id="MZR24004.1"/>
    </source>
</evidence>
<feature type="domain" description="RapZ C-terminal" evidence="6">
    <location>
        <begin position="171"/>
        <end position="289"/>
    </location>
</feature>
<feature type="binding site" evidence="4">
    <location>
        <begin position="16"/>
        <end position="23"/>
    </location>
    <ligand>
        <name>ATP</name>
        <dbReference type="ChEBI" id="CHEBI:30616"/>
    </ligand>
</feature>
<evidence type="ECO:0000256" key="2">
    <source>
        <dbReference type="ARBA" id="ARBA00022840"/>
    </source>
</evidence>
<comment type="caution">
    <text evidence="7">The sequence shown here is derived from an EMBL/GenBank/DDBJ whole genome shotgun (WGS) entry which is preliminary data.</text>
</comment>
<evidence type="ECO:0000256" key="3">
    <source>
        <dbReference type="ARBA" id="ARBA00023134"/>
    </source>
</evidence>
<dbReference type="OrthoDB" id="9784461at2"/>
<dbReference type="GO" id="GO:0005524">
    <property type="term" value="F:ATP binding"/>
    <property type="evidence" value="ECO:0007669"/>
    <property type="project" value="UniProtKB-UniRule"/>
</dbReference>
<dbReference type="HAMAP" id="MF_00636">
    <property type="entry name" value="RapZ_like"/>
    <property type="match status" value="1"/>
</dbReference>
<evidence type="ECO:0000313" key="8">
    <source>
        <dbReference type="Proteomes" id="UP000445696"/>
    </source>
</evidence>
<dbReference type="NCBIfam" id="NF003828">
    <property type="entry name" value="PRK05416.1"/>
    <property type="match status" value="1"/>
</dbReference>
<dbReference type="AlphaFoldDB" id="A0A845MNX9"/>
<dbReference type="GO" id="GO:0005525">
    <property type="term" value="F:GTP binding"/>
    <property type="evidence" value="ECO:0007669"/>
    <property type="project" value="UniProtKB-UniRule"/>
</dbReference>
<dbReference type="Pfam" id="PF03668">
    <property type="entry name" value="RapZ-like_N"/>
    <property type="match status" value="1"/>
</dbReference>
<feature type="binding site" evidence="4">
    <location>
        <begin position="65"/>
        <end position="68"/>
    </location>
    <ligand>
        <name>GTP</name>
        <dbReference type="ChEBI" id="CHEBI:37565"/>
    </ligand>
</feature>
<organism evidence="7 8">
    <name type="scientific">Sneathiella chungangensis</name>
    <dbReference type="NCBI Taxonomy" id="1418234"/>
    <lineage>
        <taxon>Bacteria</taxon>
        <taxon>Pseudomonadati</taxon>
        <taxon>Pseudomonadota</taxon>
        <taxon>Alphaproteobacteria</taxon>
        <taxon>Sneathiellales</taxon>
        <taxon>Sneathiellaceae</taxon>
        <taxon>Sneathiella</taxon>
    </lineage>
</organism>
<feature type="domain" description="RapZ-like N-terminal" evidence="5">
    <location>
        <begin position="10"/>
        <end position="163"/>
    </location>
</feature>
<sequence length="295" mass="32974">MDPDNRSPNQVVIVSGLSGAGKSTALRQFEDMGWEVADNLPLSLLTRMVDEAGEGGGANLAIGIDLRTRGFSTEQVLAVIDELREKGNDPVRLLFMDCDEAVLQRRFTETRRRHPLAADRPVGDGIRQEKQRLAGLKDAASLRIDSTNLSLPELKRILTGHFSLQRSSRLSVTVMSFSYINGIPREADLMFDVRFLQNPFYDNRLRPMTGQDSDVADFIARDPAFTDFMDQVEKLILLLLPRYVEEGKSYLTIAFGCTGGRHRSVCVAEKIHDLVVKSGYFANLVHRDLSDARTT</sequence>
<evidence type="ECO:0000259" key="6">
    <source>
        <dbReference type="Pfam" id="PF22740"/>
    </source>
</evidence>
<dbReference type="PANTHER" id="PTHR30448">
    <property type="entry name" value="RNASE ADAPTER PROTEIN RAPZ"/>
    <property type="match status" value="1"/>
</dbReference>
<dbReference type="PANTHER" id="PTHR30448:SF0">
    <property type="entry name" value="RNASE ADAPTER PROTEIN RAPZ"/>
    <property type="match status" value="1"/>
</dbReference>
<proteinExistence type="inferred from homology"/>
<evidence type="ECO:0000259" key="5">
    <source>
        <dbReference type="Pfam" id="PF03668"/>
    </source>
</evidence>
<dbReference type="PIRSF" id="PIRSF005052">
    <property type="entry name" value="P-loopkin"/>
    <property type="match status" value="1"/>
</dbReference>
<dbReference type="InterPro" id="IPR053930">
    <property type="entry name" value="RapZ-like_N"/>
</dbReference>
<dbReference type="Pfam" id="PF22740">
    <property type="entry name" value="PapZ_C"/>
    <property type="match status" value="1"/>
</dbReference>
<dbReference type="InterPro" id="IPR053931">
    <property type="entry name" value="RapZ_C"/>
</dbReference>
<evidence type="ECO:0000256" key="4">
    <source>
        <dbReference type="HAMAP-Rule" id="MF_00636"/>
    </source>
</evidence>
<dbReference type="SUPFAM" id="SSF52540">
    <property type="entry name" value="P-loop containing nucleoside triphosphate hydrolases"/>
    <property type="match status" value="1"/>
</dbReference>
<dbReference type="EMBL" id="WTVA01000015">
    <property type="protein sequence ID" value="MZR24004.1"/>
    <property type="molecule type" value="Genomic_DNA"/>
</dbReference>